<evidence type="ECO:0000313" key="2">
    <source>
        <dbReference type="Proteomes" id="UP000199345"/>
    </source>
</evidence>
<organism evidence="1 2">
    <name type="scientific">Nitrosomonas marina</name>
    <dbReference type="NCBI Taxonomy" id="917"/>
    <lineage>
        <taxon>Bacteria</taxon>
        <taxon>Pseudomonadati</taxon>
        <taxon>Pseudomonadota</taxon>
        <taxon>Betaproteobacteria</taxon>
        <taxon>Nitrosomonadales</taxon>
        <taxon>Nitrosomonadaceae</taxon>
        <taxon>Nitrosomonas</taxon>
    </lineage>
</organism>
<dbReference type="Proteomes" id="UP000199345">
    <property type="component" value="Unassembled WGS sequence"/>
</dbReference>
<protein>
    <submittedName>
        <fullName evidence="1">Uncharacterized protein</fullName>
    </submittedName>
</protein>
<accession>A0A1I0ED86</accession>
<dbReference type="AlphaFoldDB" id="A0A1I0ED86"/>
<reference evidence="2" key="1">
    <citation type="submission" date="2016-10" db="EMBL/GenBank/DDBJ databases">
        <authorList>
            <person name="Varghese N."/>
            <person name="Submissions S."/>
        </authorList>
    </citation>
    <scope>NUCLEOTIDE SEQUENCE [LARGE SCALE GENOMIC DNA]</scope>
    <source>
        <strain evidence="2">Nm71</strain>
    </source>
</reference>
<gene>
    <name evidence="1" type="ORF">SAMN05216326_12645</name>
</gene>
<evidence type="ECO:0000313" key="1">
    <source>
        <dbReference type="EMBL" id="SET43263.1"/>
    </source>
</evidence>
<keyword evidence="2" id="KW-1185">Reference proteome</keyword>
<name>A0A1I0ED86_9PROT</name>
<proteinExistence type="predicted"/>
<sequence>MFIKEQLTQTVPQTLPGLALIHSHIRQVYISRLEF</sequence>
<dbReference type="EMBL" id="FOIA01000026">
    <property type="protein sequence ID" value="SET43263.1"/>
    <property type="molecule type" value="Genomic_DNA"/>
</dbReference>